<dbReference type="EMBL" id="JABXYR010000001">
    <property type="protein sequence ID" value="NWO23032.1"/>
    <property type="molecule type" value="Genomic_DNA"/>
</dbReference>
<dbReference type="Proteomes" id="UP000526307">
    <property type="component" value="Unassembled WGS sequence"/>
</dbReference>
<proteinExistence type="predicted"/>
<dbReference type="AlphaFoldDB" id="A0A7Y9B0M4"/>
<reference evidence="1 2" key="1">
    <citation type="submission" date="2020-06" db="EMBL/GenBank/DDBJ databases">
        <title>Mogibacterium timidum strain W9173 genomic sequence.</title>
        <authorList>
            <person name="Wade W.G."/>
            <person name="Johnston C.D."/>
            <person name="Chen T."/>
            <person name="Dewhirst F.E."/>
        </authorList>
    </citation>
    <scope>NUCLEOTIDE SEQUENCE [LARGE SCALE GENOMIC DNA]</scope>
    <source>
        <strain evidence="1 2">W9173</strain>
    </source>
</reference>
<sequence length="52" mass="5940">MTDKLKIKKFSSSDVSLKEIGDELEKLGEDELISIEFIENSDHEEINNGEEN</sequence>
<accession>A0A7Y9B0M4</accession>
<organism evidence="1 2">
    <name type="scientific">Mogibacterium timidum</name>
    <dbReference type="NCBI Taxonomy" id="35519"/>
    <lineage>
        <taxon>Bacteria</taxon>
        <taxon>Bacillati</taxon>
        <taxon>Bacillota</taxon>
        <taxon>Clostridia</taxon>
        <taxon>Peptostreptococcales</taxon>
        <taxon>Anaerovoracaceae</taxon>
        <taxon>Mogibacterium</taxon>
    </lineage>
</organism>
<comment type="caution">
    <text evidence="1">The sequence shown here is derived from an EMBL/GenBank/DDBJ whole genome shotgun (WGS) entry which is preliminary data.</text>
</comment>
<gene>
    <name evidence="1" type="ORF">HW270_02915</name>
</gene>
<name>A0A7Y9B0M4_9FIRM</name>
<dbReference type="RefSeq" id="WP_178978262.1">
    <property type="nucleotide sequence ID" value="NZ_JABXYR010000001.1"/>
</dbReference>
<keyword evidence="2" id="KW-1185">Reference proteome</keyword>
<evidence type="ECO:0000313" key="1">
    <source>
        <dbReference type="EMBL" id="NWO23032.1"/>
    </source>
</evidence>
<evidence type="ECO:0000313" key="2">
    <source>
        <dbReference type="Proteomes" id="UP000526307"/>
    </source>
</evidence>
<protein>
    <submittedName>
        <fullName evidence="1">Uncharacterized protein</fullName>
    </submittedName>
</protein>